<dbReference type="EMBL" id="MTQA01000307">
    <property type="protein sequence ID" value="PNP61279.1"/>
    <property type="molecule type" value="Genomic_DNA"/>
</dbReference>
<keyword evidence="3" id="KW-1185">Reference proteome</keyword>
<gene>
    <name evidence="2" type="ORF">FNYG_13965</name>
</gene>
<dbReference type="AlphaFoldDB" id="A0A2K0UU27"/>
<sequence length="146" mass="16485">MCIICPDVLKTQGPDTKLRLSTVAINLCLPPDQPSILPWDHSAPCEYLAGGLTQLRADIQEQAEVLVTRMESPKTIRILTHTFPQLDTRSLDVLTSKTMKLEDDAAWDEDGETVAETVHEDSESEPDFETPYFEIPDDEFDDFLFD</sequence>
<protein>
    <submittedName>
        <fullName evidence="2">Uncharacterized protein</fullName>
    </submittedName>
</protein>
<evidence type="ECO:0000256" key="1">
    <source>
        <dbReference type="SAM" id="MobiDB-lite"/>
    </source>
</evidence>
<organism evidence="2 3">
    <name type="scientific">Gibberella nygamai</name>
    <name type="common">Bean root rot disease fungus</name>
    <name type="synonym">Fusarium nygamai</name>
    <dbReference type="NCBI Taxonomy" id="42673"/>
    <lineage>
        <taxon>Eukaryota</taxon>
        <taxon>Fungi</taxon>
        <taxon>Dikarya</taxon>
        <taxon>Ascomycota</taxon>
        <taxon>Pezizomycotina</taxon>
        <taxon>Sordariomycetes</taxon>
        <taxon>Hypocreomycetidae</taxon>
        <taxon>Hypocreales</taxon>
        <taxon>Nectriaceae</taxon>
        <taxon>Fusarium</taxon>
        <taxon>Fusarium fujikuroi species complex</taxon>
    </lineage>
</organism>
<dbReference type="OrthoDB" id="3637487at2759"/>
<name>A0A2K0UU27_GIBNY</name>
<dbReference type="STRING" id="42673.A0A2K0UU27"/>
<evidence type="ECO:0000313" key="3">
    <source>
        <dbReference type="Proteomes" id="UP000236664"/>
    </source>
</evidence>
<proteinExistence type="predicted"/>
<feature type="region of interest" description="Disordered" evidence="1">
    <location>
        <begin position="107"/>
        <end position="133"/>
    </location>
</feature>
<reference evidence="2 3" key="1">
    <citation type="submission" date="2017-06" db="EMBL/GenBank/DDBJ databases">
        <title>Genome of Fusarium nygamai isolate CS10214.</title>
        <authorList>
            <person name="Gardiner D.M."/>
            <person name="Obanor F."/>
            <person name="Kazan K."/>
        </authorList>
    </citation>
    <scope>NUCLEOTIDE SEQUENCE [LARGE SCALE GENOMIC DNA]</scope>
    <source>
        <strain evidence="2 3">CS10214</strain>
    </source>
</reference>
<comment type="caution">
    <text evidence="2">The sequence shown here is derived from an EMBL/GenBank/DDBJ whole genome shotgun (WGS) entry which is preliminary data.</text>
</comment>
<accession>A0A2K0UU27</accession>
<dbReference type="Proteomes" id="UP000236664">
    <property type="component" value="Unassembled WGS sequence"/>
</dbReference>
<evidence type="ECO:0000313" key="2">
    <source>
        <dbReference type="EMBL" id="PNP61279.1"/>
    </source>
</evidence>